<sequence length="861" mass="95965">MAQPPHDGPPFSGQAPLPNHRQQQARPTASPTASPTFKHEQQSQALLAQFTSYISPQQSLHPQLFPSQPSAAAYPSCPLPQLQPAPPNVAIQYGVGPAMPVSYYNLPNQHDMYAAQYQTPPPRPQPIPPPATSPSQYPRIQIRPPPLAQPEILSATRLEIPGPAPVATKVEKQKTPLIYAQTPNQQIRPMPPSATQQMKPSTPHSKCEKQPIDYQILLLSLADEYLDAAHSQGTILAASHQEADVEQYYKLVATGLCCIEAVMKNWRLQPRTEALLRLRYARILFEETNNDLEAETALSKGIDLCERNRMFDLKYSMQQLLCRIMFRTNPKASVRMVDGIIRDIEAYRHTAWEYAFRLLRVTLSLSSPPHQDLVAAIHNLQKTASMANRNGDKAIVVVSSIVEALVHLQHSSGGDSVELAQRAIATARSHQLNDTIGDGPHIGTIIQIIDICCSVLDYDIVQASQKLQTLQKYMDQNISNPLWRDDGSFSVPLNREGLRHFAIEFGDIIQEENGNPTLLLNWLPEIDIYSLCYFLSSLTLSAKNSQDGHKAEKYLQEGLRMIRGAFESPQEVSESLMLATARVRWRRLLYLHMLLQQVFLACARTDWPLASRTLKEVHLIFTYLKDGSQDAIGCLIQYATGVLAQATGNLDDALNIFQQPIFSLSQFPHKTCRNDPHRDTAILAGLNCILIHRNPGHVAYMSATNSLAALEPFCQDSPNKYIRAAYSLISATIQTESTMQTKRNLHQSLQAATAIGNSQVTCLALTFMSWKYFRGVVGEQSEKSAMAAKAMARKTDDKLWISVTDELLAETLERQGKTNEAIALRKKADSELARLPAILTKTGKLDSHRKDTSSEMRVKAV</sequence>
<accession>A0ACB8V7C3</accession>
<protein>
    <submittedName>
        <fullName evidence="1">Uncharacterized protein</fullName>
    </submittedName>
</protein>
<name>A0ACB8V7C3_9EURO</name>
<reference evidence="1" key="1">
    <citation type="journal article" date="2022" name="bioRxiv">
        <title>Population genetic analysis of Ophidiomyces ophidiicola, the causative agent of snake fungal disease, indicates recent introductions to the USA.</title>
        <authorList>
            <person name="Ladner J.T."/>
            <person name="Palmer J.M."/>
            <person name="Ettinger C.L."/>
            <person name="Stajich J.E."/>
            <person name="Farrell T.M."/>
            <person name="Glorioso B.M."/>
            <person name="Lawson B."/>
            <person name="Price S.J."/>
            <person name="Stengle A.G."/>
            <person name="Grear D.A."/>
            <person name="Lorch J.M."/>
        </authorList>
    </citation>
    <scope>NUCLEOTIDE SEQUENCE</scope>
    <source>
        <strain evidence="1">NWHC 24266-5</strain>
    </source>
</reference>
<comment type="caution">
    <text evidence="1">The sequence shown here is derived from an EMBL/GenBank/DDBJ whole genome shotgun (WGS) entry which is preliminary data.</text>
</comment>
<gene>
    <name evidence="1" type="ORF">LOY88_000720</name>
</gene>
<evidence type="ECO:0000313" key="1">
    <source>
        <dbReference type="EMBL" id="KAI2392335.1"/>
    </source>
</evidence>
<organism evidence="1">
    <name type="scientific">Ophidiomyces ophidiicola</name>
    <dbReference type="NCBI Taxonomy" id="1387563"/>
    <lineage>
        <taxon>Eukaryota</taxon>
        <taxon>Fungi</taxon>
        <taxon>Dikarya</taxon>
        <taxon>Ascomycota</taxon>
        <taxon>Pezizomycotina</taxon>
        <taxon>Eurotiomycetes</taxon>
        <taxon>Eurotiomycetidae</taxon>
        <taxon>Onygenales</taxon>
        <taxon>Onygenaceae</taxon>
        <taxon>Ophidiomyces</taxon>
    </lineage>
</organism>
<dbReference type="EMBL" id="JALBCA010000007">
    <property type="protein sequence ID" value="KAI2392335.1"/>
    <property type="molecule type" value="Genomic_DNA"/>
</dbReference>
<proteinExistence type="predicted"/>